<dbReference type="EMBL" id="JAIQCV010000004">
    <property type="protein sequence ID" value="KAH1108055.1"/>
    <property type="molecule type" value="Genomic_DNA"/>
</dbReference>
<proteinExistence type="predicted"/>
<keyword evidence="2" id="KW-1185">Reference proteome</keyword>
<dbReference type="Proteomes" id="UP000828251">
    <property type="component" value="Unassembled WGS sequence"/>
</dbReference>
<name>A0A9D3W569_9ROSI</name>
<dbReference type="OrthoDB" id="683469at2759"/>
<evidence type="ECO:0000313" key="2">
    <source>
        <dbReference type="Proteomes" id="UP000828251"/>
    </source>
</evidence>
<protein>
    <submittedName>
        <fullName evidence="1">Uncharacterized protein</fullName>
    </submittedName>
</protein>
<comment type="caution">
    <text evidence="1">The sequence shown here is derived from an EMBL/GenBank/DDBJ whole genome shotgun (WGS) entry which is preliminary data.</text>
</comment>
<sequence length="147" mass="17028">MKRLSYGPELGGKSGDRLGCNADFLHPLTLISMRHMSYRRIDDLLLSTGTGERSSNTMLEGSITNLETRPRYYGNQLVPGKIVFHQFFWTFEQCREAIQHYKLMIQIDSTWLYRRYQQHLLLVISQDGNGKILPIAFIKTPRGMTDD</sequence>
<evidence type="ECO:0000313" key="1">
    <source>
        <dbReference type="EMBL" id="KAH1108055.1"/>
    </source>
</evidence>
<dbReference type="AlphaFoldDB" id="A0A9D3W569"/>
<organism evidence="1 2">
    <name type="scientific">Gossypium stocksii</name>
    <dbReference type="NCBI Taxonomy" id="47602"/>
    <lineage>
        <taxon>Eukaryota</taxon>
        <taxon>Viridiplantae</taxon>
        <taxon>Streptophyta</taxon>
        <taxon>Embryophyta</taxon>
        <taxon>Tracheophyta</taxon>
        <taxon>Spermatophyta</taxon>
        <taxon>Magnoliopsida</taxon>
        <taxon>eudicotyledons</taxon>
        <taxon>Gunneridae</taxon>
        <taxon>Pentapetalae</taxon>
        <taxon>rosids</taxon>
        <taxon>malvids</taxon>
        <taxon>Malvales</taxon>
        <taxon>Malvaceae</taxon>
        <taxon>Malvoideae</taxon>
        <taxon>Gossypium</taxon>
    </lineage>
</organism>
<gene>
    <name evidence="1" type="ORF">J1N35_011823</name>
</gene>
<reference evidence="1 2" key="1">
    <citation type="journal article" date="2021" name="Plant Biotechnol. J.">
        <title>Multi-omics assisted identification of the key and species-specific regulatory components of drought-tolerant mechanisms in Gossypium stocksii.</title>
        <authorList>
            <person name="Yu D."/>
            <person name="Ke L."/>
            <person name="Zhang D."/>
            <person name="Wu Y."/>
            <person name="Sun Y."/>
            <person name="Mei J."/>
            <person name="Sun J."/>
            <person name="Sun Y."/>
        </authorList>
    </citation>
    <scope>NUCLEOTIDE SEQUENCE [LARGE SCALE GENOMIC DNA]</scope>
    <source>
        <strain evidence="2">cv. E1</strain>
        <tissue evidence="1">Leaf</tissue>
    </source>
</reference>
<accession>A0A9D3W569</accession>